<dbReference type="Proteomes" id="UP000001420">
    <property type="component" value="Chromosome"/>
</dbReference>
<evidence type="ECO:0000313" key="2">
    <source>
        <dbReference type="Proteomes" id="UP000001420"/>
    </source>
</evidence>
<dbReference type="OrthoDB" id="542459at2"/>
<dbReference type="STRING" id="167539.Pro_0633"/>
<reference evidence="1 2" key="1">
    <citation type="journal article" date="2003" name="Proc. Natl. Acad. Sci. U.S.A.">
        <title>Genome sequence of the cyanobacterium Prochlorococcus marinus SS120, a nearly minimal oxyphototrophic genome.</title>
        <authorList>
            <person name="Dufresne A."/>
            <person name="Salanoubat M."/>
            <person name="Partensky F."/>
            <person name="Artiguenave F."/>
            <person name="Axmann I.M."/>
            <person name="Barbe V."/>
            <person name="Duprat S."/>
            <person name="Galperin M.Y."/>
            <person name="Koonin E.V."/>
            <person name="Le Gall F."/>
            <person name="Makarova K.S."/>
            <person name="Ostrowski M."/>
            <person name="Oztas S."/>
            <person name="Robert C."/>
            <person name="Rogozin I.B."/>
            <person name="Scanlan D.J."/>
            <person name="Tandeau de Marsac N."/>
            <person name="Weissenbach J."/>
            <person name="Wincker P."/>
            <person name="Wolf Y.I."/>
            <person name="Hess W.R."/>
        </authorList>
    </citation>
    <scope>NUCLEOTIDE SEQUENCE [LARGE SCALE GENOMIC DNA]</scope>
    <source>
        <strain evidence="2">SARG / CCMP1375 / SS120</strain>
    </source>
</reference>
<dbReference type="EMBL" id="AE017126">
    <property type="protein sequence ID" value="AAP99677.1"/>
    <property type="molecule type" value="Genomic_DNA"/>
</dbReference>
<protein>
    <submittedName>
        <fullName evidence="1">Zn-ribbon protein</fullName>
    </submittedName>
</protein>
<organism evidence="1 2">
    <name type="scientific">Prochlorococcus marinus (strain SARG / CCMP1375 / SS120)</name>
    <dbReference type="NCBI Taxonomy" id="167539"/>
    <lineage>
        <taxon>Bacteria</taxon>
        <taxon>Bacillati</taxon>
        <taxon>Cyanobacteriota</taxon>
        <taxon>Cyanophyceae</taxon>
        <taxon>Synechococcales</taxon>
        <taxon>Prochlorococcaceae</taxon>
        <taxon>Prochlorococcus</taxon>
    </lineage>
</organism>
<keyword evidence="2" id="KW-1185">Reference proteome</keyword>
<proteinExistence type="predicted"/>
<evidence type="ECO:0000313" key="1">
    <source>
        <dbReference type="EMBL" id="AAP99677.1"/>
    </source>
</evidence>
<dbReference type="AlphaFoldDB" id="Q7VCV7"/>
<dbReference type="RefSeq" id="WP_011124785.1">
    <property type="nucleotide sequence ID" value="NC_005042.1"/>
</dbReference>
<dbReference type="EnsemblBacteria" id="AAP99677">
    <property type="protein sequence ID" value="AAP99677"/>
    <property type="gene ID" value="Pro_0633"/>
</dbReference>
<dbReference type="PATRIC" id="fig|167539.5.peg.655"/>
<dbReference type="KEGG" id="pma:Pro_0633"/>
<accession>Q7VCV7</accession>
<dbReference type="eggNOG" id="ENOG50331MF">
    <property type="taxonomic scope" value="Bacteria"/>
</dbReference>
<dbReference type="HOGENOM" id="CLU_1667836_0_0_3"/>
<name>Q7VCV7_PROMA</name>
<sequence>MPRKKLIRINSSHFQSLFKAIYSFFKSFGKYHSYQWQKEQKEQVIDLPPIKKERIVSTERPNDCSKCGHGPLAEILYGLPDFKDPEFQRAQAAGEITCGGCCITGMEAKWQCVECGQKVWQPPLWHEKQALARYSSSYRKRLFEETMKANGFQKKEMS</sequence>
<gene>
    <name evidence="1" type="ordered locus">Pro_0633</name>
</gene>